<feature type="compositionally biased region" description="Acidic residues" evidence="1">
    <location>
        <begin position="147"/>
        <end position="158"/>
    </location>
</feature>
<dbReference type="EMBL" id="CP000453">
    <property type="protein sequence ID" value="ABI57511.1"/>
    <property type="molecule type" value="Genomic_DNA"/>
</dbReference>
<dbReference type="InterPro" id="IPR048051">
    <property type="entry name" value="BapA-like_prefix-like"/>
</dbReference>
<dbReference type="Proteomes" id="UP000001962">
    <property type="component" value="Chromosome"/>
</dbReference>
<evidence type="ECO:0000256" key="1">
    <source>
        <dbReference type="SAM" id="MobiDB-lite"/>
    </source>
</evidence>
<proteinExistence type="predicted"/>
<evidence type="ECO:0000313" key="3">
    <source>
        <dbReference type="EMBL" id="ABI57511.1"/>
    </source>
</evidence>
<name>Q0A6M6_ALKEH</name>
<dbReference type="KEGG" id="aeh:Mlg_2169"/>
<feature type="compositionally biased region" description="Low complexity" evidence="1">
    <location>
        <begin position="137"/>
        <end position="146"/>
    </location>
</feature>
<sequence length="637" mass="65840">MRGSDSITLVDKESGRVTEVPLGSLEPMENTVVKLPVGPEQVAGFDNRAGDLVLTLATGEEVIIPGFFDAEGVARNELVLEDSSGVLWWGQYETPWSEFAFAEINTVDDLVADDGGGLGAAALAGLLGAAALAAAAGSSSSSSSDDGPPDDDDDDDNGDVGLVVEITENTPLAVAGTASDDAEEVQVWAEDGETLLASGAVDGGQWSLTPEWLKDNLESGIEWDDHFSEDDNLAAFNGYVSVTDGEGNVSPQVGLEVPSLWPFDDVAAANLKFGIDDLEDLLEDSLELDDVVLQGGLLGGEARAESEIFTVGEGQVGAISFTASSGGLLALLDSGYEIDMVDVATGDVISSTKHNGGLLGLDLLGLLSPDLDISETAIPEGSYQLILHRNGGDGGLLSSSHQLSDIRVDLFNEALLKDLLEGNLDQDLLDSLELVGADQVPGNIITDVGAAGRPDIVAGDEPPTVWVKNGQGDWQAVESETTIAGQWGELTMQADGSYSYQVNEDRDAYGERESFTYKLVRGDEESPEAELAFGIGGELDEIPPELEGMGADTVGGAVAMAGLDELNDDPESLVSASDEPLPAEADVLQADEPAIVPAGAAEGATVEGGGAAAADGIAVEAEGTFANDDDSSNLPLA</sequence>
<dbReference type="Pfam" id="PF22783">
    <property type="entry name" value="BapA_N"/>
    <property type="match status" value="1"/>
</dbReference>
<evidence type="ECO:0000313" key="4">
    <source>
        <dbReference type="Proteomes" id="UP000001962"/>
    </source>
</evidence>
<gene>
    <name evidence="3" type="ordered locus">Mlg_2169</name>
</gene>
<dbReference type="eggNOG" id="COG2304">
    <property type="taxonomic scope" value="Bacteria"/>
</dbReference>
<dbReference type="NCBIfam" id="TIGR01965">
    <property type="entry name" value="VCBS_repeat"/>
    <property type="match status" value="1"/>
</dbReference>
<accession>Q0A6M6</accession>
<dbReference type="InterPro" id="IPR010221">
    <property type="entry name" value="VCBS_dom"/>
</dbReference>
<feature type="region of interest" description="Disordered" evidence="1">
    <location>
        <begin position="137"/>
        <end position="160"/>
    </location>
</feature>
<dbReference type="eggNOG" id="COG2911">
    <property type="taxonomic scope" value="Bacteria"/>
</dbReference>
<dbReference type="AlphaFoldDB" id="Q0A6M6"/>
<evidence type="ECO:0000259" key="2">
    <source>
        <dbReference type="Pfam" id="PF22783"/>
    </source>
</evidence>
<keyword evidence="4" id="KW-1185">Reference proteome</keyword>
<organism evidence="3 4">
    <name type="scientific">Alkalilimnicola ehrlichii (strain ATCC BAA-1101 / DSM 17681 / MLHE-1)</name>
    <dbReference type="NCBI Taxonomy" id="187272"/>
    <lineage>
        <taxon>Bacteria</taxon>
        <taxon>Pseudomonadati</taxon>
        <taxon>Pseudomonadota</taxon>
        <taxon>Gammaproteobacteria</taxon>
        <taxon>Chromatiales</taxon>
        <taxon>Ectothiorhodospiraceae</taxon>
        <taxon>Alkalilimnicola</taxon>
    </lineage>
</organism>
<protein>
    <recommendedName>
        <fullName evidence="2">Biofilm-associated protein BapA-like prefix-like domain-containing protein</fullName>
    </recommendedName>
</protein>
<feature type="domain" description="Biofilm-associated protein BapA-like prefix-like" evidence="2">
    <location>
        <begin position="6"/>
        <end position="120"/>
    </location>
</feature>
<dbReference type="OrthoDB" id="8481600at2"/>
<dbReference type="RefSeq" id="WP_011629905.1">
    <property type="nucleotide sequence ID" value="NC_008340.1"/>
</dbReference>
<dbReference type="HOGENOM" id="CLU_429408_0_0_6"/>
<reference evidence="4" key="1">
    <citation type="submission" date="2006-08" db="EMBL/GenBank/DDBJ databases">
        <title>Complete sequence of Alkalilimnicola ehrilichei MLHE-1.</title>
        <authorList>
            <person name="Copeland A."/>
            <person name="Lucas S."/>
            <person name="Lapidus A."/>
            <person name="Barry K."/>
            <person name="Detter J.C."/>
            <person name="Glavina del Rio T."/>
            <person name="Hammon N."/>
            <person name="Israni S."/>
            <person name="Dalin E."/>
            <person name="Tice H."/>
            <person name="Pitluck S."/>
            <person name="Sims D."/>
            <person name="Brettin T."/>
            <person name="Bruce D."/>
            <person name="Han C."/>
            <person name="Tapia R."/>
            <person name="Gilna P."/>
            <person name="Schmutz J."/>
            <person name="Larimer F."/>
            <person name="Land M."/>
            <person name="Hauser L."/>
            <person name="Kyrpides N."/>
            <person name="Mikhailova N."/>
            <person name="Oremland R.S."/>
            <person name="Hoeft S.E."/>
            <person name="Switzer-Blum J."/>
            <person name="Kulp T."/>
            <person name="King G."/>
            <person name="Tabita R."/>
            <person name="Witte B."/>
            <person name="Santini J.M."/>
            <person name="Basu P."/>
            <person name="Hollibaugh J.T."/>
            <person name="Xie G."/>
            <person name="Stolz J.F."/>
            <person name="Richardson P."/>
        </authorList>
    </citation>
    <scope>NUCLEOTIDE SEQUENCE [LARGE SCALE GENOMIC DNA]</scope>
    <source>
        <strain evidence="4">ATCC BAA-1101 / DSM 17681 / MLHE-1</strain>
    </source>
</reference>